<evidence type="ECO:0000256" key="5">
    <source>
        <dbReference type="ARBA" id="ARBA00022432"/>
    </source>
</evidence>
<evidence type="ECO:0000256" key="7">
    <source>
        <dbReference type="ARBA" id="ARBA00023235"/>
    </source>
</evidence>
<dbReference type="GO" id="GO:0005829">
    <property type="term" value="C:cytosol"/>
    <property type="evidence" value="ECO:0007669"/>
    <property type="project" value="TreeGrafter"/>
</dbReference>
<dbReference type="EMBL" id="NWUJ01000001">
    <property type="protein sequence ID" value="PFH38485.1"/>
    <property type="molecule type" value="Genomic_DNA"/>
</dbReference>
<dbReference type="STRING" id="94643.A0A2A9MKG8"/>
<comment type="caution">
    <text evidence="10">The sequence shown here is derived from an EMBL/GenBank/DDBJ whole genome shotgun (WGS) entry which is preliminary data.</text>
</comment>
<evidence type="ECO:0000313" key="11">
    <source>
        <dbReference type="Proteomes" id="UP000224006"/>
    </source>
</evidence>
<evidence type="ECO:0000256" key="4">
    <source>
        <dbReference type="ARBA" id="ARBA00011738"/>
    </source>
</evidence>
<dbReference type="Proteomes" id="UP000224006">
    <property type="component" value="Chromosome I"/>
</dbReference>
<feature type="chain" id="PRO_5012111813" description="Triosephosphate isomerase" evidence="9">
    <location>
        <begin position="32"/>
        <end position="369"/>
    </location>
</feature>
<dbReference type="GO" id="GO:0006096">
    <property type="term" value="P:glycolytic process"/>
    <property type="evidence" value="ECO:0007669"/>
    <property type="project" value="UniProtKB-UniPathway"/>
</dbReference>
<evidence type="ECO:0000256" key="9">
    <source>
        <dbReference type="SAM" id="SignalP"/>
    </source>
</evidence>
<dbReference type="InterPro" id="IPR020861">
    <property type="entry name" value="Triosephosphate_isomerase_AS"/>
</dbReference>
<comment type="catalytic activity">
    <reaction evidence="8">
        <text>D-glyceraldehyde 3-phosphate = dihydroxyacetone phosphate</text>
        <dbReference type="Rhea" id="RHEA:18585"/>
        <dbReference type="ChEBI" id="CHEBI:57642"/>
        <dbReference type="ChEBI" id="CHEBI:59776"/>
        <dbReference type="EC" id="5.3.1.1"/>
    </reaction>
</comment>
<proteinExistence type="inferred from homology"/>
<keyword evidence="9" id="KW-0732">Signal</keyword>
<name>A0A2A9MKG8_BESBE</name>
<evidence type="ECO:0000256" key="3">
    <source>
        <dbReference type="ARBA" id="ARBA00007422"/>
    </source>
</evidence>
<dbReference type="InterPro" id="IPR000652">
    <property type="entry name" value="Triosephosphate_isomerase"/>
</dbReference>
<evidence type="ECO:0000313" key="10">
    <source>
        <dbReference type="EMBL" id="PFH38485.1"/>
    </source>
</evidence>
<evidence type="ECO:0000256" key="6">
    <source>
        <dbReference type="ARBA" id="ARBA00023152"/>
    </source>
</evidence>
<organism evidence="10 11">
    <name type="scientific">Besnoitia besnoiti</name>
    <name type="common">Apicomplexan protozoan</name>
    <dbReference type="NCBI Taxonomy" id="94643"/>
    <lineage>
        <taxon>Eukaryota</taxon>
        <taxon>Sar</taxon>
        <taxon>Alveolata</taxon>
        <taxon>Apicomplexa</taxon>
        <taxon>Conoidasida</taxon>
        <taxon>Coccidia</taxon>
        <taxon>Eucoccidiorida</taxon>
        <taxon>Eimeriorina</taxon>
        <taxon>Sarcocystidae</taxon>
        <taxon>Besnoitia</taxon>
    </lineage>
</organism>
<dbReference type="GO" id="GO:0004807">
    <property type="term" value="F:triose-phosphate isomerase activity"/>
    <property type="evidence" value="ECO:0007669"/>
    <property type="project" value="UniProtKB-EC"/>
</dbReference>
<keyword evidence="6 8" id="KW-0324">Glycolysis</keyword>
<dbReference type="OrthoDB" id="6715177at2759"/>
<dbReference type="CDD" id="cd00311">
    <property type="entry name" value="TIM"/>
    <property type="match status" value="1"/>
</dbReference>
<dbReference type="VEuPathDB" id="ToxoDB:BESB_008270"/>
<keyword evidence="11" id="KW-1185">Reference proteome</keyword>
<gene>
    <name evidence="10" type="ORF">BESB_008270</name>
</gene>
<dbReference type="PROSITE" id="PS00171">
    <property type="entry name" value="TIM_1"/>
    <property type="match status" value="1"/>
</dbReference>
<dbReference type="PANTHER" id="PTHR21139">
    <property type="entry name" value="TRIOSEPHOSPHATE ISOMERASE"/>
    <property type="match status" value="1"/>
</dbReference>
<dbReference type="GO" id="GO:0046166">
    <property type="term" value="P:glyceraldehyde-3-phosphate biosynthetic process"/>
    <property type="evidence" value="ECO:0007669"/>
    <property type="project" value="TreeGrafter"/>
</dbReference>
<dbReference type="HAMAP" id="MF_00147_B">
    <property type="entry name" value="TIM_B"/>
    <property type="match status" value="1"/>
</dbReference>
<dbReference type="SUPFAM" id="SSF51351">
    <property type="entry name" value="Triosephosphate isomerase (TIM)"/>
    <property type="match status" value="1"/>
</dbReference>
<dbReference type="UniPathway" id="UPA00109">
    <property type="reaction ID" value="UER00189"/>
</dbReference>
<evidence type="ECO:0000256" key="1">
    <source>
        <dbReference type="ARBA" id="ARBA00004680"/>
    </source>
</evidence>
<dbReference type="NCBIfam" id="TIGR00419">
    <property type="entry name" value="tim"/>
    <property type="match status" value="1"/>
</dbReference>
<dbReference type="InterPro" id="IPR035990">
    <property type="entry name" value="TIM_sf"/>
</dbReference>
<keyword evidence="5 8" id="KW-0312">Gluconeogenesis</keyword>
<dbReference type="Pfam" id="PF00121">
    <property type="entry name" value="TIM"/>
    <property type="match status" value="1"/>
</dbReference>
<dbReference type="GO" id="GO:0019563">
    <property type="term" value="P:glycerol catabolic process"/>
    <property type="evidence" value="ECO:0007669"/>
    <property type="project" value="TreeGrafter"/>
</dbReference>
<comment type="similarity">
    <text evidence="3 8">Belongs to the triosephosphate isomerase family.</text>
</comment>
<dbReference type="UniPathway" id="UPA00138"/>
<sequence>MVPACSSSRWGSTLWTLSVWIFVSLAPVSRSVGPVTVPTLVEAFRAFAPSSSSLVSNISHATEPRSTARSSGSPQATVVRMTRCINSSPARGRGRLQNRVLDSSESSLWAARRGFVGGNWKCNGTTEKTAEIVDMLNSSAVSLHQVEVVVAPPSLFISQVQETLKNPGVQVAAQDSSTQQGYGAFTGELSPKMIKEKNVPWVVLGHSERRAGFGGQPGESNEVVARKVRAALDEGLKVILCVGETLEQRESGATQNVLSEQLEAVRKVMPNDTEWQSIVIAYEPVWAIGTGKTATPALAQDTHRDIRRWLARSVSPEVAEKVRLIYGGSVKGGNAKELFAGEDVDGFLVGGASLTGDFSTIIDAAKTDL</sequence>
<comment type="pathway">
    <text evidence="2 8">Carbohydrate biosynthesis; gluconeogenesis.</text>
</comment>
<dbReference type="PANTHER" id="PTHR21139:SF2">
    <property type="entry name" value="TRIOSEPHOSPHATE ISOMERASE"/>
    <property type="match status" value="1"/>
</dbReference>
<dbReference type="AlphaFoldDB" id="A0A2A9MKG8"/>
<dbReference type="RefSeq" id="XP_029222494.1">
    <property type="nucleotide sequence ID" value="XM_029359581.1"/>
</dbReference>
<feature type="signal peptide" evidence="9">
    <location>
        <begin position="1"/>
        <end position="31"/>
    </location>
</feature>
<reference evidence="10 11" key="1">
    <citation type="submission" date="2017-09" db="EMBL/GenBank/DDBJ databases">
        <title>Genome sequencing of Besnoitia besnoiti strain Bb-Ger1.</title>
        <authorList>
            <person name="Schares G."/>
            <person name="Venepally P."/>
            <person name="Lorenzi H.A."/>
        </authorList>
    </citation>
    <scope>NUCLEOTIDE SEQUENCE [LARGE SCALE GENOMIC DNA]</scope>
    <source>
        <strain evidence="10 11">Bb-Ger1</strain>
    </source>
</reference>
<comment type="subunit">
    <text evidence="4">Homodimer.</text>
</comment>
<dbReference type="Gene3D" id="3.20.20.70">
    <property type="entry name" value="Aldolase class I"/>
    <property type="match status" value="1"/>
</dbReference>
<dbReference type="InterPro" id="IPR022896">
    <property type="entry name" value="TrioseP_Isoase_bac/euk"/>
</dbReference>
<dbReference type="GO" id="GO:0006094">
    <property type="term" value="P:gluconeogenesis"/>
    <property type="evidence" value="ECO:0007669"/>
    <property type="project" value="UniProtKB-UniPathway"/>
</dbReference>
<comment type="pathway">
    <text evidence="1 8">Carbohydrate degradation; glycolysis; D-glyceraldehyde 3-phosphate from glycerone phosphate: step 1/1.</text>
</comment>
<dbReference type="KEGG" id="bbes:BESB_008270"/>
<dbReference type="InterPro" id="IPR013785">
    <property type="entry name" value="Aldolase_TIM"/>
</dbReference>
<keyword evidence="7 8" id="KW-0413">Isomerase</keyword>
<protein>
    <recommendedName>
        <fullName evidence="8">Triosephosphate isomerase</fullName>
        <ecNumber evidence="8">5.3.1.1</ecNumber>
    </recommendedName>
</protein>
<dbReference type="PROSITE" id="PS51440">
    <property type="entry name" value="TIM_2"/>
    <property type="match status" value="1"/>
</dbReference>
<dbReference type="GeneID" id="40305889"/>
<accession>A0A2A9MKG8</accession>
<dbReference type="FunFam" id="3.20.20.70:FF:000020">
    <property type="entry name" value="Triosephosphate isomerase"/>
    <property type="match status" value="1"/>
</dbReference>
<evidence type="ECO:0000256" key="2">
    <source>
        <dbReference type="ARBA" id="ARBA00004742"/>
    </source>
</evidence>
<dbReference type="EC" id="5.3.1.1" evidence="8"/>
<evidence type="ECO:0000256" key="8">
    <source>
        <dbReference type="RuleBase" id="RU363013"/>
    </source>
</evidence>